<dbReference type="RefSeq" id="WP_251583821.1">
    <property type="nucleotide sequence ID" value="NZ_JBHTKX010000003.1"/>
</dbReference>
<evidence type="ECO:0000256" key="5">
    <source>
        <dbReference type="ARBA" id="ARBA00023136"/>
    </source>
</evidence>
<dbReference type="PROSITE" id="PS50850">
    <property type="entry name" value="MFS"/>
    <property type="match status" value="1"/>
</dbReference>
<proteinExistence type="predicted"/>
<dbReference type="SUPFAM" id="SSF103473">
    <property type="entry name" value="MFS general substrate transporter"/>
    <property type="match status" value="1"/>
</dbReference>
<name>A0ABW3PWZ0_9BACL</name>
<keyword evidence="3 6" id="KW-0812">Transmembrane</keyword>
<feature type="transmembrane region" description="Helical" evidence="6">
    <location>
        <begin position="21"/>
        <end position="41"/>
    </location>
</feature>
<comment type="subcellular location">
    <subcellularLocation>
        <location evidence="1">Cell membrane</location>
        <topology evidence="1">Multi-pass membrane protein</topology>
    </subcellularLocation>
</comment>
<gene>
    <name evidence="8" type="ORF">ACFQ3J_20065</name>
</gene>
<dbReference type="EMBL" id="JBHTKX010000003">
    <property type="protein sequence ID" value="MFD1130447.1"/>
    <property type="molecule type" value="Genomic_DNA"/>
</dbReference>
<dbReference type="PANTHER" id="PTHR42718">
    <property type="entry name" value="MAJOR FACILITATOR SUPERFAMILY MULTIDRUG TRANSPORTER MFSC"/>
    <property type="match status" value="1"/>
</dbReference>
<keyword evidence="4 6" id="KW-1133">Transmembrane helix</keyword>
<organism evidence="8 9">
    <name type="scientific">Paenibacillus provencensis</name>
    <dbReference type="NCBI Taxonomy" id="441151"/>
    <lineage>
        <taxon>Bacteria</taxon>
        <taxon>Bacillati</taxon>
        <taxon>Bacillota</taxon>
        <taxon>Bacilli</taxon>
        <taxon>Bacillales</taxon>
        <taxon>Paenibacillaceae</taxon>
        <taxon>Paenibacillus</taxon>
    </lineage>
</organism>
<evidence type="ECO:0000256" key="6">
    <source>
        <dbReference type="SAM" id="Phobius"/>
    </source>
</evidence>
<accession>A0ABW3PWZ0</accession>
<dbReference type="Pfam" id="PF07690">
    <property type="entry name" value="MFS_1"/>
    <property type="match status" value="1"/>
</dbReference>
<evidence type="ECO:0000256" key="2">
    <source>
        <dbReference type="ARBA" id="ARBA00022448"/>
    </source>
</evidence>
<evidence type="ECO:0000259" key="7">
    <source>
        <dbReference type="PROSITE" id="PS50850"/>
    </source>
</evidence>
<protein>
    <submittedName>
        <fullName evidence="8">MFS transporter</fullName>
    </submittedName>
</protein>
<keyword evidence="5 6" id="KW-0472">Membrane</keyword>
<feature type="transmembrane region" description="Helical" evidence="6">
    <location>
        <begin position="53"/>
        <end position="73"/>
    </location>
</feature>
<keyword evidence="2" id="KW-0813">Transport</keyword>
<evidence type="ECO:0000256" key="3">
    <source>
        <dbReference type="ARBA" id="ARBA00022692"/>
    </source>
</evidence>
<evidence type="ECO:0000313" key="8">
    <source>
        <dbReference type="EMBL" id="MFD1130447.1"/>
    </source>
</evidence>
<dbReference type="Gene3D" id="1.20.1250.20">
    <property type="entry name" value="MFS general substrate transporter like domains"/>
    <property type="match status" value="1"/>
</dbReference>
<evidence type="ECO:0000256" key="1">
    <source>
        <dbReference type="ARBA" id="ARBA00004651"/>
    </source>
</evidence>
<sequence length="80" mass="8741">MIMLPLMYSTVLIIISPEKRGGAYGLIGMVLVVAPAIGPTISGLLLEKLGWNWIFALTLPVLVLSLVIGLRYLHNFSTIF</sequence>
<keyword evidence="9" id="KW-1185">Reference proteome</keyword>
<dbReference type="InterPro" id="IPR011701">
    <property type="entry name" value="MFS"/>
</dbReference>
<evidence type="ECO:0000256" key="4">
    <source>
        <dbReference type="ARBA" id="ARBA00022989"/>
    </source>
</evidence>
<dbReference type="Proteomes" id="UP001597169">
    <property type="component" value="Unassembled WGS sequence"/>
</dbReference>
<evidence type="ECO:0000313" key="9">
    <source>
        <dbReference type="Proteomes" id="UP001597169"/>
    </source>
</evidence>
<dbReference type="PANTHER" id="PTHR42718:SF43">
    <property type="entry name" value="LINCOMYCIN RESISTANCE PROTEIN LMRB"/>
    <property type="match status" value="1"/>
</dbReference>
<dbReference type="InterPro" id="IPR020846">
    <property type="entry name" value="MFS_dom"/>
</dbReference>
<dbReference type="InterPro" id="IPR036259">
    <property type="entry name" value="MFS_trans_sf"/>
</dbReference>
<comment type="caution">
    <text evidence="8">The sequence shown here is derived from an EMBL/GenBank/DDBJ whole genome shotgun (WGS) entry which is preliminary data.</text>
</comment>
<feature type="domain" description="Major facilitator superfamily (MFS) profile" evidence="7">
    <location>
        <begin position="1"/>
        <end position="80"/>
    </location>
</feature>
<reference evidence="9" key="1">
    <citation type="journal article" date="2019" name="Int. J. Syst. Evol. Microbiol.">
        <title>The Global Catalogue of Microorganisms (GCM) 10K type strain sequencing project: providing services to taxonomists for standard genome sequencing and annotation.</title>
        <authorList>
            <consortium name="The Broad Institute Genomics Platform"/>
            <consortium name="The Broad Institute Genome Sequencing Center for Infectious Disease"/>
            <person name="Wu L."/>
            <person name="Ma J."/>
        </authorList>
    </citation>
    <scope>NUCLEOTIDE SEQUENCE [LARGE SCALE GENOMIC DNA]</scope>
    <source>
        <strain evidence="9">CCUG 53519</strain>
    </source>
</reference>